<feature type="region of interest" description="Disordered" evidence="1">
    <location>
        <begin position="116"/>
        <end position="223"/>
    </location>
</feature>
<dbReference type="InterPro" id="IPR036700">
    <property type="entry name" value="BOBF_sf"/>
</dbReference>
<dbReference type="EMBL" id="JBBBDM010000002">
    <property type="protein sequence ID" value="MEI5686448.1"/>
    <property type="molecule type" value="Genomic_DNA"/>
</dbReference>
<evidence type="ECO:0000313" key="3">
    <source>
        <dbReference type="Proteomes" id="UP001367771"/>
    </source>
</evidence>
<dbReference type="SUPFAM" id="SSF101756">
    <property type="entry name" value="Hypothetical protein YgiW"/>
    <property type="match status" value="1"/>
</dbReference>
<dbReference type="Proteomes" id="UP001367771">
    <property type="component" value="Unassembled WGS sequence"/>
</dbReference>
<protein>
    <recommendedName>
        <fullName evidence="4">Bacterial OB-fold domain-containing protein</fullName>
    </recommendedName>
</protein>
<keyword evidence="3" id="KW-1185">Reference proteome</keyword>
<sequence>MARLHMTIRQRLALGAAALVAVGAAGGAGAVALTRPGVEMAPTVATPIARLANSNGIVTVKGRVAEVFGDRFVVQDGSGRAMIDAGRDGTAHMTRGNAVLVQGRYDEGQLRAHFLVGPSGEVNEVGPRPRPGGPGADAPPPPPPLPGAGPAGTPPPPPPPGVGPAGSPPPPPPGAGPAGTPPPPAVGPAGTPPPPPPVNGAAPPAPRAGAAPVAPAPAPTPAR</sequence>
<organism evidence="2 3">
    <name type="scientific">Sphingomonas kyungheensis</name>
    <dbReference type="NCBI Taxonomy" id="1069987"/>
    <lineage>
        <taxon>Bacteria</taxon>
        <taxon>Pseudomonadati</taxon>
        <taxon>Pseudomonadota</taxon>
        <taxon>Alphaproteobacteria</taxon>
        <taxon>Sphingomonadales</taxon>
        <taxon>Sphingomonadaceae</taxon>
        <taxon>Sphingomonas</taxon>
    </lineage>
</organism>
<evidence type="ECO:0000313" key="2">
    <source>
        <dbReference type="EMBL" id="MEI5686448.1"/>
    </source>
</evidence>
<name>A0ABU8H028_9SPHN</name>
<evidence type="ECO:0008006" key="4">
    <source>
        <dbReference type="Google" id="ProtNLM"/>
    </source>
</evidence>
<feature type="compositionally biased region" description="Pro residues" evidence="1">
    <location>
        <begin position="214"/>
        <end position="223"/>
    </location>
</feature>
<dbReference type="RefSeq" id="WP_336544643.1">
    <property type="nucleotide sequence ID" value="NZ_JBBBDM010000002.1"/>
</dbReference>
<accession>A0ABU8H028</accession>
<gene>
    <name evidence="2" type="ORF">V8201_05070</name>
</gene>
<reference evidence="2 3" key="1">
    <citation type="journal article" date="2013" name="Int. J. Syst. Evol. Microbiol.">
        <title>Sphingomonas kyungheensis sp. nov., a bacterium with ginsenoside-converting activity isolated from soil of a ginseng field.</title>
        <authorList>
            <person name="Son H.M."/>
            <person name="Yang J.E."/>
            <person name="Park Y."/>
            <person name="Han C.K."/>
            <person name="Kim S.G."/>
            <person name="Kook M."/>
            <person name="Yi T.H."/>
        </authorList>
    </citation>
    <scope>NUCLEOTIDE SEQUENCE [LARGE SCALE GENOMIC DNA]</scope>
    <source>
        <strain evidence="2 3">LMG 26582</strain>
    </source>
</reference>
<feature type="compositionally biased region" description="Pro residues" evidence="1">
    <location>
        <begin position="128"/>
        <end position="206"/>
    </location>
</feature>
<proteinExistence type="predicted"/>
<evidence type="ECO:0000256" key="1">
    <source>
        <dbReference type="SAM" id="MobiDB-lite"/>
    </source>
</evidence>
<comment type="caution">
    <text evidence="2">The sequence shown here is derived from an EMBL/GenBank/DDBJ whole genome shotgun (WGS) entry which is preliminary data.</text>
</comment>